<protein>
    <submittedName>
        <fullName evidence="3">tRNA (Cmo5U34)-methyltransferase</fullName>
    </submittedName>
</protein>
<dbReference type="EMBL" id="FNCV01000005">
    <property type="protein sequence ID" value="SDH28952.1"/>
    <property type="molecule type" value="Genomic_DNA"/>
</dbReference>
<dbReference type="GO" id="GO:0008168">
    <property type="term" value="F:methyltransferase activity"/>
    <property type="evidence" value="ECO:0007669"/>
    <property type="project" value="UniProtKB-KW"/>
</dbReference>
<sequence>MTEAPIDIPRAHFHDNRARRYDDTIRRVIPAYDSLHLMSGLLLKELLPADARLLVVGCGTGTEMAAFLADNPGWTAVGCDPSEAMLAVAAERLDEAGVGARAELHPCTVECLPAEATFDAATILLVMHFLPDDGAKQSLLTATAGRLKAAAPLILADMHGDPETEHHRRLLAAWAGWQARHGIPPEEIEKGLAHVHRDIHRVPLERMIALLESAGFTDIEHFFHALIFGGWTARRAAGEGA</sequence>
<name>A0A1G8B6T5_9PROT</name>
<dbReference type="RefSeq" id="WP_092619002.1">
    <property type="nucleotide sequence ID" value="NZ_FNCV01000005.1"/>
</dbReference>
<evidence type="ECO:0000313" key="3">
    <source>
        <dbReference type="EMBL" id="SDH28952.1"/>
    </source>
</evidence>
<dbReference type="Gene3D" id="3.40.50.150">
    <property type="entry name" value="Vaccinia Virus protein VP39"/>
    <property type="match status" value="1"/>
</dbReference>
<dbReference type="SUPFAM" id="SSF53335">
    <property type="entry name" value="S-adenosyl-L-methionine-dependent methyltransferases"/>
    <property type="match status" value="1"/>
</dbReference>
<dbReference type="PANTHER" id="PTHR43861:SF3">
    <property type="entry name" value="PUTATIVE (AFU_ORTHOLOGUE AFUA_2G14390)-RELATED"/>
    <property type="match status" value="1"/>
</dbReference>
<evidence type="ECO:0000259" key="2">
    <source>
        <dbReference type="Pfam" id="PF08242"/>
    </source>
</evidence>
<dbReference type="OrthoDB" id="213472at2"/>
<dbReference type="Proteomes" id="UP000217076">
    <property type="component" value="Unassembled WGS sequence"/>
</dbReference>
<dbReference type="STRING" id="83401.SAMN05421742_105248"/>
<keyword evidence="4" id="KW-1185">Reference proteome</keyword>
<proteinExistence type="predicted"/>
<keyword evidence="1 3" id="KW-0808">Transferase</keyword>
<dbReference type="CDD" id="cd02440">
    <property type="entry name" value="AdoMet_MTases"/>
    <property type="match status" value="1"/>
</dbReference>
<dbReference type="Pfam" id="PF08242">
    <property type="entry name" value="Methyltransf_12"/>
    <property type="match status" value="1"/>
</dbReference>
<dbReference type="AlphaFoldDB" id="A0A1G8B6T5"/>
<accession>A0A1G8B6T5</accession>
<evidence type="ECO:0000256" key="1">
    <source>
        <dbReference type="ARBA" id="ARBA00022679"/>
    </source>
</evidence>
<dbReference type="PANTHER" id="PTHR43861">
    <property type="entry name" value="TRANS-ACONITATE 2-METHYLTRANSFERASE-RELATED"/>
    <property type="match status" value="1"/>
</dbReference>
<organism evidence="3 4">
    <name type="scientific">Roseospirillum parvum</name>
    <dbReference type="NCBI Taxonomy" id="83401"/>
    <lineage>
        <taxon>Bacteria</taxon>
        <taxon>Pseudomonadati</taxon>
        <taxon>Pseudomonadota</taxon>
        <taxon>Alphaproteobacteria</taxon>
        <taxon>Rhodospirillales</taxon>
        <taxon>Rhodospirillaceae</taxon>
        <taxon>Roseospirillum</taxon>
    </lineage>
</organism>
<feature type="domain" description="Methyltransferase type 12" evidence="2">
    <location>
        <begin position="54"/>
        <end position="148"/>
    </location>
</feature>
<keyword evidence="3" id="KW-0489">Methyltransferase</keyword>
<evidence type="ECO:0000313" key="4">
    <source>
        <dbReference type="Proteomes" id="UP000217076"/>
    </source>
</evidence>
<dbReference type="GO" id="GO:0032259">
    <property type="term" value="P:methylation"/>
    <property type="evidence" value="ECO:0007669"/>
    <property type="project" value="UniProtKB-KW"/>
</dbReference>
<gene>
    <name evidence="3" type="ORF">SAMN05421742_105248</name>
</gene>
<reference evidence="4" key="1">
    <citation type="submission" date="2016-10" db="EMBL/GenBank/DDBJ databases">
        <authorList>
            <person name="Varghese N."/>
            <person name="Submissions S."/>
        </authorList>
    </citation>
    <scope>NUCLEOTIDE SEQUENCE [LARGE SCALE GENOMIC DNA]</scope>
    <source>
        <strain evidence="4">930I</strain>
    </source>
</reference>
<dbReference type="InterPro" id="IPR013217">
    <property type="entry name" value="Methyltransf_12"/>
</dbReference>
<dbReference type="InterPro" id="IPR029063">
    <property type="entry name" value="SAM-dependent_MTases_sf"/>
</dbReference>